<evidence type="ECO:0000313" key="3">
    <source>
        <dbReference type="Proteomes" id="UP000289738"/>
    </source>
</evidence>
<feature type="compositionally biased region" description="Basic and acidic residues" evidence="1">
    <location>
        <begin position="122"/>
        <end position="136"/>
    </location>
</feature>
<evidence type="ECO:0000256" key="1">
    <source>
        <dbReference type="SAM" id="MobiDB-lite"/>
    </source>
</evidence>
<feature type="region of interest" description="Disordered" evidence="1">
    <location>
        <begin position="292"/>
        <end position="315"/>
    </location>
</feature>
<proteinExistence type="predicted"/>
<dbReference type="EMBL" id="SDMP01000004">
    <property type="protein sequence ID" value="RYR61684.1"/>
    <property type="molecule type" value="Genomic_DNA"/>
</dbReference>
<feature type="compositionally biased region" description="Basic and acidic residues" evidence="1">
    <location>
        <begin position="90"/>
        <end position="115"/>
    </location>
</feature>
<name>A0A445DES7_ARAHY</name>
<organism evidence="2 3">
    <name type="scientific">Arachis hypogaea</name>
    <name type="common">Peanut</name>
    <dbReference type="NCBI Taxonomy" id="3818"/>
    <lineage>
        <taxon>Eukaryota</taxon>
        <taxon>Viridiplantae</taxon>
        <taxon>Streptophyta</taxon>
        <taxon>Embryophyta</taxon>
        <taxon>Tracheophyta</taxon>
        <taxon>Spermatophyta</taxon>
        <taxon>Magnoliopsida</taxon>
        <taxon>eudicotyledons</taxon>
        <taxon>Gunneridae</taxon>
        <taxon>Pentapetalae</taxon>
        <taxon>rosids</taxon>
        <taxon>fabids</taxon>
        <taxon>Fabales</taxon>
        <taxon>Fabaceae</taxon>
        <taxon>Papilionoideae</taxon>
        <taxon>50 kb inversion clade</taxon>
        <taxon>dalbergioids sensu lato</taxon>
        <taxon>Dalbergieae</taxon>
        <taxon>Pterocarpus clade</taxon>
        <taxon>Arachis</taxon>
    </lineage>
</organism>
<protein>
    <submittedName>
        <fullName evidence="2">Uncharacterized protein</fullName>
    </submittedName>
</protein>
<dbReference type="Proteomes" id="UP000289738">
    <property type="component" value="Chromosome A04"/>
</dbReference>
<dbReference type="AlphaFoldDB" id="A0A445DES7"/>
<accession>A0A445DES7</accession>
<reference evidence="2 3" key="1">
    <citation type="submission" date="2019-01" db="EMBL/GenBank/DDBJ databases">
        <title>Sequencing of cultivated peanut Arachis hypogaea provides insights into genome evolution and oil improvement.</title>
        <authorList>
            <person name="Chen X."/>
        </authorList>
    </citation>
    <scope>NUCLEOTIDE SEQUENCE [LARGE SCALE GENOMIC DNA]</scope>
    <source>
        <strain evidence="3">cv. Fuhuasheng</strain>
        <tissue evidence="2">Leaves</tissue>
    </source>
</reference>
<feature type="compositionally biased region" description="Basic and acidic residues" evidence="1">
    <location>
        <begin position="51"/>
        <end position="68"/>
    </location>
</feature>
<evidence type="ECO:0000313" key="2">
    <source>
        <dbReference type="EMBL" id="RYR61684.1"/>
    </source>
</evidence>
<feature type="region of interest" description="Disordered" evidence="1">
    <location>
        <begin position="51"/>
        <end position="158"/>
    </location>
</feature>
<gene>
    <name evidence="2" type="ORF">Ahy_A04g018889</name>
</gene>
<sequence>MIIYFYLAKNKNKKREEKPGVPWVSKWNREQLVARNRAEIDGHMGIIKMAETKKLKEMKEKEKKEEKKKNKKTKPSSSSESDSSESDIDFSSKSESEEHSEEPRKKEPKRAAKKMESRKRKQILEDSSSKSKRESTDESEEFLPVKKQKSNKQIHTAAKKMPEVSLATVTDSLFQGQTEQSSVNKPSDFIVLIQLCMLPSSQTTSATPVLPFEPSPQQRGEQKYSDAFHYCLGIFTPEPQKVDESTPTMPQAPSKIDPAPEATVAALLMMAQTASYVSREFSLSSFSLGLTDSSQEETQTQEGMGQPEAQVEKSPETTILIEELDVLVEKIAKSGEKTTPDFPEGKSLPTEKQTVG</sequence>
<comment type="caution">
    <text evidence="2">The sequence shown here is derived from an EMBL/GenBank/DDBJ whole genome shotgun (WGS) entry which is preliminary data.</text>
</comment>
<keyword evidence="3" id="KW-1185">Reference proteome</keyword>
<feature type="region of interest" description="Disordered" evidence="1">
    <location>
        <begin position="332"/>
        <end position="356"/>
    </location>
</feature>